<protein>
    <submittedName>
        <fullName evidence="6">Phage integrase family protein</fullName>
    </submittedName>
</protein>
<feature type="domain" description="Tyr recombinase" evidence="5">
    <location>
        <begin position="512"/>
        <end position="712"/>
    </location>
</feature>
<reference evidence="6 7" key="1">
    <citation type="submission" date="2016-12" db="EMBL/GenBank/DDBJ databases">
        <title>Isolation and genomic insights into novel planktonic Zetaproteobacteria from stratified waters of the Chesapeake Bay.</title>
        <authorList>
            <person name="McAllister S.M."/>
            <person name="Kato S."/>
            <person name="Chan C.S."/>
            <person name="Chiu B.K."/>
            <person name="Field E.K."/>
        </authorList>
    </citation>
    <scope>NUCLEOTIDE SEQUENCE [LARGE SCALE GENOMIC DNA]</scope>
    <source>
        <strain evidence="6 7">CP-8</strain>
    </source>
</reference>
<evidence type="ECO:0000259" key="5">
    <source>
        <dbReference type="PROSITE" id="PS51898"/>
    </source>
</evidence>
<accession>A0A2K8L420</accession>
<evidence type="ECO:0000313" key="6">
    <source>
        <dbReference type="EMBL" id="ATX81993.1"/>
    </source>
</evidence>
<evidence type="ECO:0000256" key="4">
    <source>
        <dbReference type="ARBA" id="ARBA00023172"/>
    </source>
</evidence>
<dbReference type="OrthoDB" id="6118630at2"/>
<dbReference type="GO" id="GO:0015074">
    <property type="term" value="P:DNA integration"/>
    <property type="evidence" value="ECO:0007669"/>
    <property type="project" value="UniProtKB-KW"/>
</dbReference>
<gene>
    <name evidence="6" type="ORF">Ga0123462_1129</name>
</gene>
<dbReference type="Proteomes" id="UP000231637">
    <property type="component" value="Chromosome"/>
</dbReference>
<comment type="similarity">
    <text evidence="1">Belongs to the 'phage' integrase family.</text>
</comment>
<dbReference type="CDD" id="cd00397">
    <property type="entry name" value="DNA_BRE_C"/>
    <property type="match status" value="1"/>
</dbReference>
<evidence type="ECO:0000256" key="2">
    <source>
        <dbReference type="ARBA" id="ARBA00022908"/>
    </source>
</evidence>
<proteinExistence type="inferred from homology"/>
<dbReference type="SUPFAM" id="SSF56349">
    <property type="entry name" value="DNA breaking-rejoining enzymes"/>
    <property type="match status" value="1"/>
</dbReference>
<dbReference type="Pfam" id="PF00589">
    <property type="entry name" value="Phage_integrase"/>
    <property type="match status" value="1"/>
</dbReference>
<dbReference type="PROSITE" id="PS51898">
    <property type="entry name" value="TYR_RECOMBINASE"/>
    <property type="match status" value="1"/>
</dbReference>
<dbReference type="KEGG" id="mfn:Ga0123462_1129"/>
<keyword evidence="2" id="KW-0229">DNA integration</keyword>
<evidence type="ECO:0000256" key="3">
    <source>
        <dbReference type="ARBA" id="ARBA00023125"/>
    </source>
</evidence>
<dbReference type="InterPro" id="IPR050090">
    <property type="entry name" value="Tyrosine_recombinase_XerCD"/>
</dbReference>
<keyword evidence="7" id="KW-1185">Reference proteome</keyword>
<dbReference type="EMBL" id="CP018800">
    <property type="protein sequence ID" value="ATX81993.1"/>
    <property type="molecule type" value="Genomic_DNA"/>
</dbReference>
<dbReference type="InterPro" id="IPR002104">
    <property type="entry name" value="Integrase_catalytic"/>
</dbReference>
<dbReference type="RefSeq" id="WP_100265391.1">
    <property type="nucleotide sequence ID" value="NZ_CP018800.1"/>
</dbReference>
<evidence type="ECO:0000256" key="1">
    <source>
        <dbReference type="ARBA" id="ARBA00008857"/>
    </source>
</evidence>
<evidence type="ECO:0000313" key="7">
    <source>
        <dbReference type="Proteomes" id="UP000231637"/>
    </source>
</evidence>
<dbReference type="AlphaFoldDB" id="A0A2K8L420"/>
<organism evidence="6 7">
    <name type="scientific">Mariprofundus ferrinatatus</name>
    <dbReference type="NCBI Taxonomy" id="1921087"/>
    <lineage>
        <taxon>Bacteria</taxon>
        <taxon>Pseudomonadati</taxon>
        <taxon>Pseudomonadota</taxon>
        <taxon>Candidatius Mariprofundia</taxon>
        <taxon>Mariprofundales</taxon>
        <taxon>Mariprofundaceae</taxon>
        <taxon>Mariprofundus</taxon>
    </lineage>
</organism>
<dbReference type="InterPro" id="IPR011010">
    <property type="entry name" value="DNA_brk_join_enz"/>
</dbReference>
<sequence>MFETKAYGIINSDPRFWTANRIIYLEVCLPHININPYIDAFRLSVIQNEIAASKEIKHTKRKADGYIHDVLNWLNEMGLSDAALPAIPIKKPRKSMLTRKEIEFVHSGAVVKLRKFFWDTWLASSINAGIDQEILFPFAVAFSASCEAGFGKPIIYSMLSELKPTDLMSNFSFRTRIHPDDKSDKYSILYLPTTTQFILTSFLLKKPKWQQEKYLFLTDSNSSSKKERRKKALKLLKDMYKGFIEGFKKEHPVVSVPETWEQFGNVAPLITVLNREIGLEPYIATVQSGYALPVAHPRELACALTTDENNTSGNRRINWNGIETFKAKKSLSSVAVKELPVESIDDNDWCGKSKLVIKVLCKKVKSTVKEHQQIAADGVTAKVTQLINEAKAEADKITGNPKSALHLALNWIESKATGSNPIAASTFHDYLYRVFYNGLLNDPDSANLDEWEPEDHELLLEDILSRDSIKSEKTRKSITTPYLQAYKYANDHGYFSDVNLKYIKQEWGGGTPRNEIIGLKDFDSFIKIVMEKNDPSHFMHMLAVVCLLAYYGCMRSGEISRLTLKDLDISQDFLWIDILKGKSASARRRVPYHLLAPEYAQKIISDYYAYRRTQFRDDALLKGIALFGPEKNRNRFTRSALADQAIRLLQSFFGKSFALHSLRHSGCSFLLLRMYSARYPAMTDSLVVRDHEIFSPEYRSRAAYLFSGKSVDEIPNYCGSSLIRLSKLMGHLGQQTTFRTYIHTFHAIQAHAMTRVSDVFGDEELNGKTIGTLLPKRKSGTTRAGKYKDKTINALLDVTYEGIRQSKSLRKLFEGMVLSTKP</sequence>
<dbReference type="PANTHER" id="PTHR30349:SF41">
    <property type="entry name" value="INTEGRASE_RECOMBINASE PROTEIN MJ0367-RELATED"/>
    <property type="match status" value="1"/>
</dbReference>
<keyword evidence="3" id="KW-0238">DNA-binding</keyword>
<dbReference type="GO" id="GO:0006310">
    <property type="term" value="P:DNA recombination"/>
    <property type="evidence" value="ECO:0007669"/>
    <property type="project" value="UniProtKB-KW"/>
</dbReference>
<dbReference type="Gene3D" id="1.10.443.10">
    <property type="entry name" value="Intergrase catalytic core"/>
    <property type="match status" value="1"/>
</dbReference>
<dbReference type="InterPro" id="IPR013762">
    <property type="entry name" value="Integrase-like_cat_sf"/>
</dbReference>
<dbReference type="PANTHER" id="PTHR30349">
    <property type="entry name" value="PHAGE INTEGRASE-RELATED"/>
    <property type="match status" value="1"/>
</dbReference>
<name>A0A2K8L420_9PROT</name>
<dbReference type="GO" id="GO:0003677">
    <property type="term" value="F:DNA binding"/>
    <property type="evidence" value="ECO:0007669"/>
    <property type="project" value="UniProtKB-KW"/>
</dbReference>
<keyword evidence="4" id="KW-0233">DNA recombination</keyword>